<dbReference type="CDD" id="cd00156">
    <property type="entry name" value="REC"/>
    <property type="match status" value="1"/>
</dbReference>
<dbReference type="NCBIfam" id="TIGR00254">
    <property type="entry name" value="GGDEF"/>
    <property type="match status" value="1"/>
</dbReference>
<dbReference type="SUPFAM" id="SSF47188">
    <property type="entry name" value="Hemerythrin-like"/>
    <property type="match status" value="1"/>
</dbReference>
<dbReference type="InterPro" id="IPR011006">
    <property type="entry name" value="CheY-like_superfamily"/>
</dbReference>
<protein>
    <recommendedName>
        <fullName evidence="2">Stage 0 sporulation protein A homolog</fullName>
    </recommendedName>
</protein>
<evidence type="ECO:0000256" key="6">
    <source>
        <dbReference type="PROSITE-ProRule" id="PRU00169"/>
    </source>
</evidence>
<dbReference type="Gene3D" id="3.40.50.2300">
    <property type="match status" value="1"/>
</dbReference>
<evidence type="ECO:0000256" key="1">
    <source>
        <dbReference type="ARBA" id="ARBA00010587"/>
    </source>
</evidence>
<dbReference type="NCBIfam" id="TIGR02481">
    <property type="entry name" value="hemeryth_dom"/>
    <property type="match status" value="1"/>
</dbReference>
<dbReference type="Pfam" id="PF01814">
    <property type="entry name" value="Hemerythrin"/>
    <property type="match status" value="1"/>
</dbReference>
<evidence type="ECO:0000259" key="8">
    <source>
        <dbReference type="PROSITE" id="PS50887"/>
    </source>
</evidence>
<dbReference type="EMBL" id="JARYZI010000008">
    <property type="protein sequence ID" value="MDH8679011.1"/>
    <property type="molecule type" value="Genomic_DNA"/>
</dbReference>
<evidence type="ECO:0000256" key="2">
    <source>
        <dbReference type="ARBA" id="ARBA00018672"/>
    </source>
</evidence>
<feature type="modified residue" description="4-aspartylphosphate" evidence="6">
    <location>
        <position position="179"/>
    </location>
</feature>
<keyword evidence="10" id="KW-1185">Reference proteome</keyword>
<dbReference type="PROSITE" id="PS50110">
    <property type="entry name" value="RESPONSE_REGULATORY"/>
    <property type="match status" value="1"/>
</dbReference>
<dbReference type="GO" id="GO:0052621">
    <property type="term" value="F:diguanylate cyclase activity"/>
    <property type="evidence" value="ECO:0007669"/>
    <property type="project" value="UniProtKB-EC"/>
</dbReference>
<dbReference type="InterPro" id="IPR001789">
    <property type="entry name" value="Sig_transdc_resp-reg_receiver"/>
</dbReference>
<feature type="domain" description="GGDEF" evidence="8">
    <location>
        <begin position="294"/>
        <end position="423"/>
    </location>
</feature>
<dbReference type="SUPFAM" id="SSF52172">
    <property type="entry name" value="CheY-like"/>
    <property type="match status" value="1"/>
</dbReference>
<dbReference type="PANTHER" id="PTHR45138:SF9">
    <property type="entry name" value="DIGUANYLATE CYCLASE DGCM-RELATED"/>
    <property type="match status" value="1"/>
</dbReference>
<dbReference type="PROSITE" id="PS50887">
    <property type="entry name" value="GGDEF"/>
    <property type="match status" value="1"/>
</dbReference>
<proteinExistence type="inferred from homology"/>
<dbReference type="CDD" id="cd12107">
    <property type="entry name" value="Hemerythrin"/>
    <property type="match status" value="1"/>
</dbReference>
<accession>A0ABT6NF14</accession>
<dbReference type="InterPro" id="IPR035938">
    <property type="entry name" value="Hemerythrin-like_sf"/>
</dbReference>
<dbReference type="PANTHER" id="PTHR45138">
    <property type="entry name" value="REGULATORY COMPONENTS OF SENSORY TRANSDUCTION SYSTEM"/>
    <property type="match status" value="1"/>
</dbReference>
<dbReference type="InterPro" id="IPR029787">
    <property type="entry name" value="Nucleotide_cyclase"/>
</dbReference>
<dbReference type="InterPro" id="IPR012312">
    <property type="entry name" value="Hemerythrin-like"/>
</dbReference>
<evidence type="ECO:0000313" key="10">
    <source>
        <dbReference type="Proteomes" id="UP001158045"/>
    </source>
</evidence>
<reference evidence="9 10" key="1">
    <citation type="submission" date="2023-04" db="EMBL/GenBank/DDBJ databases">
        <title>Fusibacter bizertensis strain WBS, isolated from littoral bottom sediments of the Arctic seas - biochemical and genomic analysis.</title>
        <authorList>
            <person name="Brioukhanov A.L."/>
        </authorList>
    </citation>
    <scope>NUCLEOTIDE SEQUENCE [LARGE SCALE GENOMIC DNA]</scope>
    <source>
        <strain evidence="9 10">WBS</strain>
    </source>
</reference>
<keyword evidence="9" id="KW-0548">Nucleotidyltransferase</keyword>
<dbReference type="SUPFAM" id="SSF55073">
    <property type="entry name" value="Nucleotide cyclase"/>
    <property type="match status" value="1"/>
</dbReference>
<keyword evidence="6" id="KW-0597">Phosphoprotein</keyword>
<evidence type="ECO:0000259" key="7">
    <source>
        <dbReference type="PROSITE" id="PS50110"/>
    </source>
</evidence>
<dbReference type="InterPro" id="IPR012827">
    <property type="entry name" value="Hemerythrin_metal-bd"/>
</dbReference>
<comment type="caution">
    <text evidence="9">The sequence shown here is derived from an EMBL/GenBank/DDBJ whole genome shotgun (WGS) entry which is preliminary data.</text>
</comment>
<dbReference type="RefSeq" id="WP_281094907.1">
    <property type="nucleotide sequence ID" value="NZ_JARYZI010000008.1"/>
</dbReference>
<keyword evidence="3" id="KW-0479">Metal-binding</keyword>
<dbReference type="InterPro" id="IPR016131">
    <property type="entry name" value="Haemerythrin_Fe_BS"/>
</dbReference>
<comment type="similarity">
    <text evidence="1">Belongs to the hemerythrin family.</text>
</comment>
<name>A0ABT6NF14_9FIRM</name>
<dbReference type="Gene3D" id="3.30.70.270">
    <property type="match status" value="1"/>
</dbReference>
<comment type="function">
    <text evidence="5">May play the central regulatory role in sporulation. It may be an element of the effector pathway responsible for the activation of sporulation genes in response to nutritional stress. Spo0A may act in concert with spo0H (a sigma factor) to control the expression of some genes that are critical to the sporulation process.</text>
</comment>
<evidence type="ECO:0000256" key="4">
    <source>
        <dbReference type="ARBA" id="ARBA00023004"/>
    </source>
</evidence>
<dbReference type="Pfam" id="PF00072">
    <property type="entry name" value="Response_reg"/>
    <property type="match status" value="1"/>
</dbReference>
<keyword evidence="4" id="KW-0408">Iron</keyword>
<dbReference type="InterPro" id="IPR000160">
    <property type="entry name" value="GGDEF_dom"/>
</dbReference>
<dbReference type="Gene3D" id="1.20.120.50">
    <property type="entry name" value="Hemerythrin-like"/>
    <property type="match status" value="1"/>
</dbReference>
<feature type="domain" description="Response regulatory" evidence="7">
    <location>
        <begin position="131"/>
        <end position="244"/>
    </location>
</feature>
<organism evidence="9 10">
    <name type="scientific">Fusibacter bizertensis</name>
    <dbReference type="NCBI Taxonomy" id="1488331"/>
    <lineage>
        <taxon>Bacteria</taxon>
        <taxon>Bacillati</taxon>
        <taxon>Bacillota</taxon>
        <taxon>Clostridia</taxon>
        <taxon>Eubacteriales</taxon>
        <taxon>Eubacteriales Family XII. Incertae Sedis</taxon>
        <taxon>Fusibacter</taxon>
    </lineage>
</organism>
<evidence type="ECO:0000256" key="5">
    <source>
        <dbReference type="ARBA" id="ARBA00024867"/>
    </source>
</evidence>
<evidence type="ECO:0000256" key="3">
    <source>
        <dbReference type="ARBA" id="ARBA00022723"/>
    </source>
</evidence>
<sequence length="561" mass="64858">MKALHVYTKSSLKEVLTNSIELKKGTYVSIHKDEIKDFHILEVEYNLIILENDGITPDCEDFLLNIIKQSKVQVSVIVITDICDFNQKSRLYDMGVMAIMNHNNFEINRFNLYLDTVLKIEETVSELKNIKIAVVDDSRFSLEIIRGFFKRIQSNQVDYFQSADELVTHTKGYDLFIVDLVMPDINGEEIIYRVKQSNPDAIIILITSYSEGRAIQHCLSIGANDFILKPLDFKMFILRIYVSISNYRLHKENAKNSELLYELATKDSLTKVYNRNYFIESLRTKAIEAQRTSLPFSLILLDLDNFKQINDEYGHLKGDVVLIQTSKVLTYKLRESDIICRWGGEEFCMLLPNTTREDAIKVAEKIRAAIEEMHIEGVRPITVSLGVTIWQPDDNDASVFKRLDNSLYLAKLTGKNKVVSNEELIITNNNKPVAVEWGPFFRSGNAQIDTEHQKLIQLSNDIISKCFDDDNYEITLALFEELIDDTVEHFRNEEKTLEQVGYANLQEHKDIHKNLIERTLFMQKGLLSKKLTPIQVAKYVIQDVVIGHIIKSDFDYYDCFR</sequence>
<dbReference type="Proteomes" id="UP001158045">
    <property type="component" value="Unassembled WGS sequence"/>
</dbReference>
<dbReference type="CDD" id="cd01949">
    <property type="entry name" value="GGDEF"/>
    <property type="match status" value="1"/>
</dbReference>
<dbReference type="Pfam" id="PF00990">
    <property type="entry name" value="GGDEF"/>
    <property type="match status" value="1"/>
</dbReference>
<dbReference type="InterPro" id="IPR050469">
    <property type="entry name" value="Diguanylate_Cyclase"/>
</dbReference>
<evidence type="ECO:0000313" key="9">
    <source>
        <dbReference type="EMBL" id="MDH8679011.1"/>
    </source>
</evidence>
<dbReference type="InterPro" id="IPR043128">
    <property type="entry name" value="Rev_trsase/Diguanyl_cyclase"/>
</dbReference>
<dbReference type="PROSITE" id="PS00550">
    <property type="entry name" value="HEMERYTHRINS"/>
    <property type="match status" value="1"/>
</dbReference>
<gene>
    <name evidence="9" type="ORF">QE109_12695</name>
</gene>
<dbReference type="SMART" id="SM00448">
    <property type="entry name" value="REC"/>
    <property type="match status" value="1"/>
</dbReference>
<keyword evidence="9" id="KW-0808">Transferase</keyword>
<dbReference type="SMART" id="SM00267">
    <property type="entry name" value="GGDEF"/>
    <property type="match status" value="1"/>
</dbReference>